<organism evidence="1 2">
    <name type="scientific">Synaphobranchus kaupii</name>
    <name type="common">Kaup's arrowtooth eel</name>
    <dbReference type="NCBI Taxonomy" id="118154"/>
    <lineage>
        <taxon>Eukaryota</taxon>
        <taxon>Metazoa</taxon>
        <taxon>Chordata</taxon>
        <taxon>Craniata</taxon>
        <taxon>Vertebrata</taxon>
        <taxon>Euteleostomi</taxon>
        <taxon>Actinopterygii</taxon>
        <taxon>Neopterygii</taxon>
        <taxon>Teleostei</taxon>
        <taxon>Anguilliformes</taxon>
        <taxon>Synaphobranchidae</taxon>
        <taxon>Synaphobranchus</taxon>
    </lineage>
</organism>
<name>A0A9Q1FRZ8_SYNKA</name>
<protein>
    <submittedName>
        <fullName evidence="1">Uncharacterized protein</fullName>
    </submittedName>
</protein>
<sequence length="148" mass="16577">MGPIFGTAAWEKCARWLSALPKRTRAGIYGHHFHLTATRRGRLRSLCQAPALPFLAPWEELRTFLDEFRYSRLSTPSCCSGNRSATYPRAALLPTRLPRAASEISARTHVCECKCVKGKVGGSMRTAHGPPRLPKAASWKCLTRRRRS</sequence>
<dbReference type="EMBL" id="JAINUF010000004">
    <property type="protein sequence ID" value="KAJ8365125.1"/>
    <property type="molecule type" value="Genomic_DNA"/>
</dbReference>
<gene>
    <name evidence="1" type="ORF">SKAU_G00139560</name>
</gene>
<proteinExistence type="predicted"/>
<comment type="caution">
    <text evidence="1">The sequence shown here is derived from an EMBL/GenBank/DDBJ whole genome shotgun (WGS) entry which is preliminary data.</text>
</comment>
<evidence type="ECO:0000313" key="1">
    <source>
        <dbReference type="EMBL" id="KAJ8365125.1"/>
    </source>
</evidence>
<dbReference type="AlphaFoldDB" id="A0A9Q1FRZ8"/>
<dbReference type="Proteomes" id="UP001152622">
    <property type="component" value="Chromosome 4"/>
</dbReference>
<keyword evidence="2" id="KW-1185">Reference proteome</keyword>
<reference evidence="1" key="1">
    <citation type="journal article" date="2023" name="Science">
        <title>Genome structures resolve the early diversification of teleost fishes.</title>
        <authorList>
            <person name="Parey E."/>
            <person name="Louis A."/>
            <person name="Montfort J."/>
            <person name="Bouchez O."/>
            <person name="Roques C."/>
            <person name="Iampietro C."/>
            <person name="Lluch J."/>
            <person name="Castinel A."/>
            <person name="Donnadieu C."/>
            <person name="Desvignes T."/>
            <person name="Floi Bucao C."/>
            <person name="Jouanno E."/>
            <person name="Wen M."/>
            <person name="Mejri S."/>
            <person name="Dirks R."/>
            <person name="Jansen H."/>
            <person name="Henkel C."/>
            <person name="Chen W.J."/>
            <person name="Zahm M."/>
            <person name="Cabau C."/>
            <person name="Klopp C."/>
            <person name="Thompson A.W."/>
            <person name="Robinson-Rechavi M."/>
            <person name="Braasch I."/>
            <person name="Lecointre G."/>
            <person name="Bobe J."/>
            <person name="Postlethwait J.H."/>
            <person name="Berthelot C."/>
            <person name="Roest Crollius H."/>
            <person name="Guiguen Y."/>
        </authorList>
    </citation>
    <scope>NUCLEOTIDE SEQUENCE</scope>
    <source>
        <strain evidence="1">WJC10195</strain>
    </source>
</reference>
<evidence type="ECO:0000313" key="2">
    <source>
        <dbReference type="Proteomes" id="UP001152622"/>
    </source>
</evidence>
<accession>A0A9Q1FRZ8</accession>